<sequence>SVVRQELASPLATLNRKALQQISLNVVKGFCSWFGIMGNTWWLVE</sequence>
<dbReference type="AlphaFoldDB" id="A0A133NSU8"/>
<gene>
    <name evidence="1" type="ORF">HMPREF3216_00105</name>
</gene>
<dbReference type="PATRIC" id="fig|2702.99.peg.103"/>
<evidence type="ECO:0000313" key="1">
    <source>
        <dbReference type="EMBL" id="KXA19338.1"/>
    </source>
</evidence>
<proteinExistence type="predicted"/>
<evidence type="ECO:0000313" key="2">
    <source>
        <dbReference type="Proteomes" id="UP000070558"/>
    </source>
</evidence>
<accession>A0A133NSU8</accession>
<protein>
    <submittedName>
        <fullName evidence="1">Uncharacterized protein</fullName>
    </submittedName>
</protein>
<dbReference type="Proteomes" id="UP000070558">
    <property type="component" value="Unassembled WGS sequence"/>
</dbReference>
<feature type="non-terminal residue" evidence="1">
    <location>
        <position position="1"/>
    </location>
</feature>
<organism evidence="1 2">
    <name type="scientific">Gardnerella vaginalis</name>
    <dbReference type="NCBI Taxonomy" id="2702"/>
    <lineage>
        <taxon>Bacteria</taxon>
        <taxon>Bacillati</taxon>
        <taxon>Actinomycetota</taxon>
        <taxon>Actinomycetes</taxon>
        <taxon>Bifidobacteriales</taxon>
        <taxon>Bifidobacteriaceae</taxon>
        <taxon>Gardnerella</taxon>
    </lineage>
</organism>
<comment type="caution">
    <text evidence="1">The sequence shown here is derived from an EMBL/GenBank/DDBJ whole genome shotgun (WGS) entry which is preliminary data.</text>
</comment>
<name>A0A133NSU8_GARVA</name>
<reference evidence="1 2" key="1">
    <citation type="submission" date="2016-01" db="EMBL/GenBank/DDBJ databases">
        <authorList>
            <person name="Oliw E.H."/>
        </authorList>
    </citation>
    <scope>NUCLEOTIDE SEQUENCE [LARGE SCALE GENOMIC DNA]</scope>
    <source>
        <strain evidence="1 2">GED7760B</strain>
    </source>
</reference>
<dbReference type="EMBL" id="LRQA01000006">
    <property type="protein sequence ID" value="KXA19338.1"/>
    <property type="molecule type" value="Genomic_DNA"/>
</dbReference>